<dbReference type="SUPFAM" id="SSF52266">
    <property type="entry name" value="SGNH hydrolase"/>
    <property type="match status" value="1"/>
</dbReference>
<gene>
    <name evidence="3" type="ORF">BGW36DRAFT_397333</name>
</gene>
<keyword evidence="2" id="KW-0812">Transmembrane</keyword>
<dbReference type="InterPro" id="IPR036514">
    <property type="entry name" value="SGNH_hydro_sf"/>
</dbReference>
<keyword evidence="4" id="KW-1185">Reference proteome</keyword>
<accession>A0AAD4KPW6</accession>
<dbReference type="RefSeq" id="XP_046072374.1">
    <property type="nucleotide sequence ID" value="XM_046218282.1"/>
</dbReference>
<protein>
    <recommendedName>
        <fullName evidence="5">SGNH domain-containing protein</fullName>
    </recommendedName>
</protein>
<comment type="caution">
    <text evidence="3">The sequence shown here is derived from an EMBL/GenBank/DDBJ whole genome shotgun (WGS) entry which is preliminary data.</text>
</comment>
<dbReference type="GeneID" id="70248569"/>
<proteinExistence type="predicted"/>
<sequence>MRYLTRLNALSGLAFVSLLIAVRLLYVSGNGLPFPGKWGGTTAVIPGGAEHRLVVFGDAWSYTGSRLENEGKSWPEWVCTMWPCRLESYSQKNHACKGPLCGSVVDDAELQNLQSDLNSVREPLPDLRGQIDQWLAAEQAAVGTNPADSDIQARMNSTVFAVSFLVWDVWKFLRMPFDDTKGSTSRSIDVLFEQLDRLPAQSGSNDLKVVLMLSIDPTFLPAFDVSSGQKDLVSVVTNWNQELQEKAKNWQGGSIFVFDTNEFLLDQIRGRQFYIAGMLDGNGLWDQNPWDDVEHPCVETTDTGKWMPFPGNKDERCENPERFLFWDGMHLGPAANQMMGTEIFHGIDSSWNNSTSTESDDEQVQETNNTPINRRRIRRSTSLSPES</sequence>
<keyword evidence="2" id="KW-1133">Transmembrane helix</keyword>
<dbReference type="Proteomes" id="UP001201262">
    <property type="component" value="Unassembled WGS sequence"/>
</dbReference>
<dbReference type="EMBL" id="JAJTJA010000006">
    <property type="protein sequence ID" value="KAH8697673.1"/>
    <property type="molecule type" value="Genomic_DNA"/>
</dbReference>
<keyword evidence="2" id="KW-0472">Membrane</keyword>
<name>A0AAD4KPW6_9EURO</name>
<dbReference type="AlphaFoldDB" id="A0AAD4KPW6"/>
<evidence type="ECO:0000313" key="4">
    <source>
        <dbReference type="Proteomes" id="UP001201262"/>
    </source>
</evidence>
<evidence type="ECO:0000256" key="1">
    <source>
        <dbReference type="SAM" id="MobiDB-lite"/>
    </source>
</evidence>
<organism evidence="3 4">
    <name type="scientific">Talaromyces proteolyticus</name>
    <dbReference type="NCBI Taxonomy" id="1131652"/>
    <lineage>
        <taxon>Eukaryota</taxon>
        <taxon>Fungi</taxon>
        <taxon>Dikarya</taxon>
        <taxon>Ascomycota</taxon>
        <taxon>Pezizomycotina</taxon>
        <taxon>Eurotiomycetes</taxon>
        <taxon>Eurotiomycetidae</taxon>
        <taxon>Eurotiales</taxon>
        <taxon>Trichocomaceae</taxon>
        <taxon>Talaromyces</taxon>
        <taxon>Talaromyces sect. Bacilispori</taxon>
    </lineage>
</organism>
<evidence type="ECO:0000256" key="2">
    <source>
        <dbReference type="SAM" id="Phobius"/>
    </source>
</evidence>
<feature type="region of interest" description="Disordered" evidence="1">
    <location>
        <begin position="347"/>
        <end position="387"/>
    </location>
</feature>
<feature type="transmembrane region" description="Helical" evidence="2">
    <location>
        <begin position="7"/>
        <end position="26"/>
    </location>
</feature>
<evidence type="ECO:0008006" key="5">
    <source>
        <dbReference type="Google" id="ProtNLM"/>
    </source>
</evidence>
<dbReference type="Gene3D" id="3.40.50.1110">
    <property type="entry name" value="SGNH hydrolase"/>
    <property type="match status" value="1"/>
</dbReference>
<evidence type="ECO:0000313" key="3">
    <source>
        <dbReference type="EMBL" id="KAH8697673.1"/>
    </source>
</evidence>
<reference evidence="3" key="1">
    <citation type="submission" date="2021-12" db="EMBL/GenBank/DDBJ databases">
        <title>Convergent genome expansion in fungi linked to evolution of root-endophyte symbiosis.</title>
        <authorList>
            <consortium name="DOE Joint Genome Institute"/>
            <person name="Ke Y.-H."/>
            <person name="Bonito G."/>
            <person name="Liao H.-L."/>
            <person name="Looney B."/>
            <person name="Rojas-Flechas A."/>
            <person name="Nash J."/>
            <person name="Hameed K."/>
            <person name="Schadt C."/>
            <person name="Martin F."/>
            <person name="Crous P.W."/>
            <person name="Miettinen O."/>
            <person name="Magnuson J.K."/>
            <person name="Labbe J."/>
            <person name="Jacobson D."/>
            <person name="Doktycz M.J."/>
            <person name="Veneault-Fourrey C."/>
            <person name="Kuo A."/>
            <person name="Mondo S."/>
            <person name="Calhoun S."/>
            <person name="Riley R."/>
            <person name="Ohm R."/>
            <person name="LaButti K."/>
            <person name="Andreopoulos B."/>
            <person name="Pangilinan J."/>
            <person name="Nolan M."/>
            <person name="Tritt A."/>
            <person name="Clum A."/>
            <person name="Lipzen A."/>
            <person name="Daum C."/>
            <person name="Barry K."/>
            <person name="Grigoriev I.V."/>
            <person name="Vilgalys R."/>
        </authorList>
    </citation>
    <scope>NUCLEOTIDE SEQUENCE</scope>
    <source>
        <strain evidence="3">PMI_201</strain>
    </source>
</reference>